<reference evidence="3 4" key="1">
    <citation type="journal article" date="2012" name="Genome Biol.">
        <title>Genome and low-iron response of an oceanic diatom adapted to chronic iron limitation.</title>
        <authorList>
            <person name="Lommer M."/>
            <person name="Specht M."/>
            <person name="Roy A.S."/>
            <person name="Kraemer L."/>
            <person name="Andreson R."/>
            <person name="Gutowska M.A."/>
            <person name="Wolf J."/>
            <person name="Bergner S.V."/>
            <person name="Schilhabel M.B."/>
            <person name="Klostermeier U.C."/>
            <person name="Beiko R.G."/>
            <person name="Rosenstiel P."/>
            <person name="Hippler M."/>
            <person name="Laroche J."/>
        </authorList>
    </citation>
    <scope>NUCLEOTIDE SEQUENCE [LARGE SCALE GENOMIC DNA]</scope>
    <source>
        <strain evidence="3 4">CCMP1005</strain>
    </source>
</reference>
<sequence length="68" mass="6578">MKATATLLALSASSAARAALAGTASDAGYPVDDARRLAQRALDDLLLEELGSDGGGHAANDGGPPSAG</sequence>
<keyword evidence="2" id="KW-0732">Signal</keyword>
<dbReference type="Proteomes" id="UP000266841">
    <property type="component" value="Unassembled WGS sequence"/>
</dbReference>
<evidence type="ECO:0000256" key="2">
    <source>
        <dbReference type="SAM" id="SignalP"/>
    </source>
</evidence>
<feature type="non-terminal residue" evidence="3">
    <location>
        <position position="68"/>
    </location>
</feature>
<protein>
    <submittedName>
        <fullName evidence="3">Uncharacterized protein</fullName>
    </submittedName>
</protein>
<feature type="region of interest" description="Disordered" evidence="1">
    <location>
        <begin position="49"/>
        <end position="68"/>
    </location>
</feature>
<feature type="chain" id="PRO_5003840854" evidence="2">
    <location>
        <begin position="19"/>
        <end position="68"/>
    </location>
</feature>
<comment type="caution">
    <text evidence="3">The sequence shown here is derived from an EMBL/GenBank/DDBJ whole genome shotgun (WGS) entry which is preliminary data.</text>
</comment>
<evidence type="ECO:0000313" key="3">
    <source>
        <dbReference type="EMBL" id="EJK67812.1"/>
    </source>
</evidence>
<dbReference type="EMBL" id="AGNL01012585">
    <property type="protein sequence ID" value="EJK67812.1"/>
    <property type="molecule type" value="Genomic_DNA"/>
</dbReference>
<feature type="signal peptide" evidence="2">
    <location>
        <begin position="1"/>
        <end position="18"/>
    </location>
</feature>
<accession>K0TBG2</accession>
<gene>
    <name evidence="3" type="ORF">THAOC_11100</name>
</gene>
<name>K0TBG2_THAOC</name>
<evidence type="ECO:0000256" key="1">
    <source>
        <dbReference type="SAM" id="MobiDB-lite"/>
    </source>
</evidence>
<proteinExistence type="predicted"/>
<dbReference type="AlphaFoldDB" id="K0TBG2"/>
<evidence type="ECO:0000313" key="4">
    <source>
        <dbReference type="Proteomes" id="UP000266841"/>
    </source>
</evidence>
<organism evidence="3 4">
    <name type="scientific">Thalassiosira oceanica</name>
    <name type="common">Marine diatom</name>
    <dbReference type="NCBI Taxonomy" id="159749"/>
    <lineage>
        <taxon>Eukaryota</taxon>
        <taxon>Sar</taxon>
        <taxon>Stramenopiles</taxon>
        <taxon>Ochrophyta</taxon>
        <taxon>Bacillariophyta</taxon>
        <taxon>Coscinodiscophyceae</taxon>
        <taxon>Thalassiosirophycidae</taxon>
        <taxon>Thalassiosirales</taxon>
        <taxon>Thalassiosiraceae</taxon>
        <taxon>Thalassiosira</taxon>
    </lineage>
</organism>
<keyword evidence="4" id="KW-1185">Reference proteome</keyword>